<dbReference type="Pfam" id="PF00677">
    <property type="entry name" value="Lum_binding"/>
    <property type="match status" value="2"/>
</dbReference>
<evidence type="ECO:0000256" key="1">
    <source>
        <dbReference type="ARBA" id="ARBA00000968"/>
    </source>
</evidence>
<feature type="domain" description="Lumazine-binding" evidence="11">
    <location>
        <begin position="1"/>
        <end position="95"/>
    </location>
</feature>
<evidence type="ECO:0000256" key="6">
    <source>
        <dbReference type="ARBA" id="ARBA00022619"/>
    </source>
</evidence>
<keyword evidence="7 12" id="KW-0808">Transferase</keyword>
<evidence type="ECO:0000256" key="10">
    <source>
        <dbReference type="PROSITE-ProRule" id="PRU00524"/>
    </source>
</evidence>
<evidence type="ECO:0000256" key="8">
    <source>
        <dbReference type="ARBA" id="ARBA00022737"/>
    </source>
</evidence>
<name>A0ABV8QSS7_9BACT</name>
<evidence type="ECO:0000256" key="2">
    <source>
        <dbReference type="ARBA" id="ARBA00002803"/>
    </source>
</evidence>
<evidence type="ECO:0000256" key="4">
    <source>
        <dbReference type="ARBA" id="ARBA00012827"/>
    </source>
</evidence>
<dbReference type="PANTHER" id="PTHR21098">
    <property type="entry name" value="RIBOFLAVIN SYNTHASE ALPHA CHAIN"/>
    <property type="match status" value="1"/>
</dbReference>
<dbReference type="EMBL" id="JBHSCZ010000001">
    <property type="protein sequence ID" value="MFC4262099.1"/>
    <property type="molecule type" value="Genomic_DNA"/>
</dbReference>
<feature type="repeat" description="Lumazine-binding" evidence="10">
    <location>
        <begin position="96"/>
        <end position="192"/>
    </location>
</feature>
<keyword evidence="6" id="KW-0686">Riboflavin biosynthesis</keyword>
<feature type="repeat" description="Lumazine-binding" evidence="10">
    <location>
        <begin position="1"/>
        <end position="95"/>
    </location>
</feature>
<evidence type="ECO:0000256" key="7">
    <source>
        <dbReference type="ARBA" id="ARBA00022679"/>
    </source>
</evidence>
<accession>A0ABV8QSS7</accession>
<dbReference type="NCBIfam" id="NF006767">
    <property type="entry name" value="PRK09289.1"/>
    <property type="match status" value="1"/>
</dbReference>
<dbReference type="GO" id="GO:0004746">
    <property type="term" value="F:riboflavin synthase activity"/>
    <property type="evidence" value="ECO:0007669"/>
    <property type="project" value="UniProtKB-EC"/>
</dbReference>
<organism evidence="12 13">
    <name type="scientific">Ferruginibacter yonginensis</name>
    <dbReference type="NCBI Taxonomy" id="1310416"/>
    <lineage>
        <taxon>Bacteria</taxon>
        <taxon>Pseudomonadati</taxon>
        <taxon>Bacteroidota</taxon>
        <taxon>Chitinophagia</taxon>
        <taxon>Chitinophagales</taxon>
        <taxon>Chitinophagaceae</taxon>
        <taxon>Ferruginibacter</taxon>
    </lineage>
</organism>
<gene>
    <name evidence="12" type="ORF">ACFOWM_04385</name>
</gene>
<keyword evidence="13" id="KW-1185">Reference proteome</keyword>
<dbReference type="NCBIfam" id="TIGR00187">
    <property type="entry name" value="ribE"/>
    <property type="match status" value="1"/>
</dbReference>
<comment type="catalytic activity">
    <reaction evidence="1">
        <text>2 6,7-dimethyl-8-(1-D-ribityl)lumazine + H(+) = 5-amino-6-(D-ribitylamino)uracil + riboflavin</text>
        <dbReference type="Rhea" id="RHEA:20772"/>
        <dbReference type="ChEBI" id="CHEBI:15378"/>
        <dbReference type="ChEBI" id="CHEBI:15934"/>
        <dbReference type="ChEBI" id="CHEBI:57986"/>
        <dbReference type="ChEBI" id="CHEBI:58201"/>
        <dbReference type="EC" id="2.5.1.9"/>
    </reaction>
</comment>
<dbReference type="InterPro" id="IPR001783">
    <property type="entry name" value="Lumazine-bd"/>
</dbReference>
<dbReference type="CDD" id="cd00402">
    <property type="entry name" value="Riboflavin_synthase_like"/>
    <property type="match status" value="1"/>
</dbReference>
<evidence type="ECO:0000256" key="9">
    <source>
        <dbReference type="NCBIfam" id="TIGR00187"/>
    </source>
</evidence>
<sequence length="195" mass="21684">MFTGIIEQLGTITAIENKDTNVTLTVKTPITHELKVDQSVSHSGVCLTVESISDDTYTVTAIAETLLKTNISQWKVGTVVNIERCLRFDGRLDGHIVQGHVDTVGKCTGYTAKNGSWEYVITIDEKFAPLIIEKGSISLNGISLTIFNVTKNSFTVAIIPFTYEHTNMHQLQLNDQVNIEFDMIGKYVNRMNSLK</sequence>
<dbReference type="InterPro" id="IPR023366">
    <property type="entry name" value="ATP_synth_asu-like_sf"/>
</dbReference>
<feature type="domain" description="Lumazine-binding" evidence="11">
    <location>
        <begin position="96"/>
        <end position="192"/>
    </location>
</feature>
<keyword evidence="8" id="KW-0677">Repeat</keyword>
<dbReference type="PANTHER" id="PTHR21098:SF12">
    <property type="entry name" value="RIBOFLAVIN SYNTHASE"/>
    <property type="match status" value="1"/>
</dbReference>
<dbReference type="Gene3D" id="2.40.30.20">
    <property type="match status" value="2"/>
</dbReference>
<proteinExistence type="predicted"/>
<dbReference type="PIRSF" id="PIRSF000498">
    <property type="entry name" value="Riboflavin_syn_A"/>
    <property type="match status" value="1"/>
</dbReference>
<evidence type="ECO:0000259" key="11">
    <source>
        <dbReference type="PROSITE" id="PS51177"/>
    </source>
</evidence>
<dbReference type="InterPro" id="IPR017938">
    <property type="entry name" value="Riboflavin_synthase-like_b-brl"/>
</dbReference>
<evidence type="ECO:0000256" key="5">
    <source>
        <dbReference type="ARBA" id="ARBA00013950"/>
    </source>
</evidence>
<reference evidence="13" key="1">
    <citation type="journal article" date="2019" name="Int. J. Syst. Evol. Microbiol.">
        <title>The Global Catalogue of Microorganisms (GCM) 10K type strain sequencing project: providing services to taxonomists for standard genome sequencing and annotation.</title>
        <authorList>
            <consortium name="The Broad Institute Genomics Platform"/>
            <consortium name="The Broad Institute Genome Sequencing Center for Infectious Disease"/>
            <person name="Wu L."/>
            <person name="Ma J."/>
        </authorList>
    </citation>
    <scope>NUCLEOTIDE SEQUENCE [LARGE SCALE GENOMIC DNA]</scope>
    <source>
        <strain evidence="13">CECT 8289</strain>
    </source>
</reference>
<evidence type="ECO:0000313" key="13">
    <source>
        <dbReference type="Proteomes" id="UP001595907"/>
    </source>
</evidence>
<dbReference type="InterPro" id="IPR026017">
    <property type="entry name" value="Lumazine-bd_dom"/>
</dbReference>
<dbReference type="PROSITE" id="PS51177">
    <property type="entry name" value="LUMAZINE_BIND"/>
    <property type="match status" value="2"/>
</dbReference>
<dbReference type="RefSeq" id="WP_379707461.1">
    <property type="nucleotide sequence ID" value="NZ_JBHSCZ010000001.1"/>
</dbReference>
<comment type="function">
    <text evidence="2">Catalyzes the dismutation of two molecules of 6,7-dimethyl-8-ribityllumazine, resulting in the formation of riboflavin and 5-amino-6-(D-ribitylamino)uracil.</text>
</comment>
<protein>
    <recommendedName>
        <fullName evidence="5 9">Riboflavin synthase</fullName>
        <ecNumber evidence="4 9">2.5.1.9</ecNumber>
    </recommendedName>
</protein>
<dbReference type="EC" id="2.5.1.9" evidence="4 9"/>
<dbReference type="Proteomes" id="UP001595907">
    <property type="component" value="Unassembled WGS sequence"/>
</dbReference>
<evidence type="ECO:0000313" key="12">
    <source>
        <dbReference type="EMBL" id="MFC4262099.1"/>
    </source>
</evidence>
<dbReference type="SUPFAM" id="SSF63380">
    <property type="entry name" value="Riboflavin synthase domain-like"/>
    <property type="match status" value="2"/>
</dbReference>
<comment type="pathway">
    <text evidence="3">Cofactor biosynthesis; riboflavin biosynthesis; riboflavin from 2-hydroxy-3-oxobutyl phosphate and 5-amino-6-(D-ribitylamino)uracil: step 2/2.</text>
</comment>
<comment type="caution">
    <text evidence="12">The sequence shown here is derived from an EMBL/GenBank/DDBJ whole genome shotgun (WGS) entry which is preliminary data.</text>
</comment>
<evidence type="ECO:0000256" key="3">
    <source>
        <dbReference type="ARBA" id="ARBA00004887"/>
    </source>
</evidence>